<evidence type="ECO:0000259" key="4">
    <source>
        <dbReference type="Pfam" id="PF02902"/>
    </source>
</evidence>
<feature type="compositionally biased region" description="Basic and acidic residues" evidence="3">
    <location>
        <begin position="375"/>
        <end position="385"/>
    </location>
</feature>
<organism evidence="6 7">
    <name type="scientific">Brassica carinata</name>
    <name type="common">Ethiopian mustard</name>
    <name type="synonym">Abyssinian cabbage</name>
    <dbReference type="NCBI Taxonomy" id="52824"/>
    <lineage>
        <taxon>Eukaryota</taxon>
        <taxon>Viridiplantae</taxon>
        <taxon>Streptophyta</taxon>
        <taxon>Embryophyta</taxon>
        <taxon>Tracheophyta</taxon>
        <taxon>Spermatophyta</taxon>
        <taxon>Magnoliopsida</taxon>
        <taxon>eudicotyledons</taxon>
        <taxon>Gunneridae</taxon>
        <taxon>Pentapetalae</taxon>
        <taxon>rosids</taxon>
        <taxon>malvids</taxon>
        <taxon>Brassicales</taxon>
        <taxon>Brassicaceae</taxon>
        <taxon>Brassiceae</taxon>
        <taxon>Brassica</taxon>
    </lineage>
</organism>
<evidence type="ECO:0000313" key="7">
    <source>
        <dbReference type="Proteomes" id="UP000886595"/>
    </source>
</evidence>
<keyword evidence="7" id="KW-1185">Reference proteome</keyword>
<reference evidence="6 7" key="1">
    <citation type="submission" date="2020-02" db="EMBL/GenBank/DDBJ databases">
        <authorList>
            <person name="Ma Q."/>
            <person name="Huang Y."/>
            <person name="Song X."/>
            <person name="Pei D."/>
        </authorList>
    </citation>
    <scope>NUCLEOTIDE SEQUENCE [LARGE SCALE GENOMIC DNA]</scope>
    <source>
        <strain evidence="6">Sxm20200214</strain>
        <tissue evidence="6">Leaf</tissue>
    </source>
</reference>
<feature type="compositionally biased region" description="Basic residues" evidence="3">
    <location>
        <begin position="746"/>
        <end position="755"/>
    </location>
</feature>
<dbReference type="Proteomes" id="UP000886595">
    <property type="component" value="Unassembled WGS sequence"/>
</dbReference>
<evidence type="ECO:0000256" key="3">
    <source>
        <dbReference type="SAM" id="MobiDB-lite"/>
    </source>
</evidence>
<feature type="compositionally biased region" description="Basic and acidic residues" evidence="3">
    <location>
        <begin position="766"/>
        <end position="779"/>
    </location>
</feature>
<dbReference type="PANTHER" id="PTHR48449">
    <property type="entry name" value="DUF1985 DOMAIN-CONTAINING PROTEIN"/>
    <property type="match status" value="1"/>
</dbReference>
<dbReference type="GO" id="GO:0006508">
    <property type="term" value="P:proteolysis"/>
    <property type="evidence" value="ECO:0007669"/>
    <property type="project" value="UniProtKB-KW"/>
</dbReference>
<protein>
    <recommendedName>
        <fullName evidence="8">DUF1985 domain-containing protein</fullName>
    </recommendedName>
</protein>
<keyword evidence="2" id="KW-0378">Hydrolase</keyword>
<dbReference type="PANTHER" id="PTHR48449:SF1">
    <property type="entry name" value="DUF1985 DOMAIN-CONTAINING PROTEIN"/>
    <property type="match status" value="1"/>
</dbReference>
<dbReference type="InterPro" id="IPR015410">
    <property type="entry name" value="DUF1985"/>
</dbReference>
<dbReference type="Pfam" id="PF09331">
    <property type="entry name" value="DUF1985"/>
    <property type="match status" value="1"/>
</dbReference>
<dbReference type="EMBL" id="JAAMPC010000011">
    <property type="protein sequence ID" value="KAG2281500.1"/>
    <property type="molecule type" value="Genomic_DNA"/>
</dbReference>
<accession>A0A8X7R6Q9</accession>
<feature type="region of interest" description="Disordered" evidence="3">
    <location>
        <begin position="732"/>
        <end position="782"/>
    </location>
</feature>
<evidence type="ECO:0000256" key="2">
    <source>
        <dbReference type="ARBA" id="ARBA00022801"/>
    </source>
</evidence>
<feature type="region of interest" description="Disordered" evidence="3">
    <location>
        <begin position="357"/>
        <end position="412"/>
    </location>
</feature>
<evidence type="ECO:0000259" key="5">
    <source>
        <dbReference type="Pfam" id="PF09331"/>
    </source>
</evidence>
<dbReference type="InterPro" id="IPR003653">
    <property type="entry name" value="Peptidase_C48_C"/>
</dbReference>
<feature type="compositionally biased region" description="Basic and acidic residues" evidence="3">
    <location>
        <begin position="592"/>
        <end position="610"/>
    </location>
</feature>
<feature type="domain" description="DUF1985" evidence="5">
    <location>
        <begin position="72"/>
        <end position="221"/>
    </location>
</feature>
<name>A0A8X7R6Q9_BRACI</name>
<feature type="region of interest" description="Disordered" evidence="3">
    <location>
        <begin position="552"/>
        <end position="639"/>
    </location>
</feature>
<gene>
    <name evidence="6" type="ORF">Bca52824_052720</name>
</gene>
<feature type="compositionally biased region" description="Low complexity" evidence="3">
    <location>
        <begin position="622"/>
        <end position="637"/>
    </location>
</feature>
<comment type="caution">
    <text evidence="6">The sequence shown here is derived from an EMBL/GenBank/DDBJ whole genome shotgun (WGS) entry which is preliminary data.</text>
</comment>
<dbReference type="Pfam" id="PF02902">
    <property type="entry name" value="Peptidase_C48"/>
    <property type="match status" value="1"/>
</dbReference>
<keyword evidence="1" id="KW-0645">Protease</keyword>
<evidence type="ECO:0000256" key="1">
    <source>
        <dbReference type="ARBA" id="ARBA00022670"/>
    </source>
</evidence>
<dbReference type="OrthoDB" id="1111121at2759"/>
<evidence type="ECO:0000313" key="6">
    <source>
        <dbReference type="EMBL" id="KAG2281500.1"/>
    </source>
</evidence>
<evidence type="ECO:0008006" key="8">
    <source>
        <dbReference type="Google" id="ProtNLM"/>
    </source>
</evidence>
<sequence length="1086" mass="119234">MDELGLPLRMFEAGSEPSGRKRVNNYFNLRWIDIIKSALEEEDLEMLNESQFRRVLQMGSHTFSVMFLHYCLSRQLLTAKEYELWWIFVGKPIRYAIQDFALVTGLNCGDGVGLTGEAAEKGIGRGKASGKGKSSMSIWDDLFRGEEKPTPGWIMERLVKGKKYKDRLTRLRLSLLVLVEGILCPTCGTTKIRPEIVSMLGDLDAFMKYPWGRESFILTVRSTKARSAVNYVKDTMAIQGFTHAMVLVTVTACPSIIIKTGGADPLADSTLSSEEIISRVVDRKVVVNIVSAKTVDQLGQAYVRSLISTDEEGEDLYRGLGDKEDTSVDTMVALIDDDYPFEHNTWSGGVKADEVKLKKGHAQTSESSDENVPEPVEKDNAHHGGVESGGYPGDPRGKSSANPSGAPHGGESFHFDVQTLLRRAADAYEEKVIAMYEGYILSLKGHFNSEVGGLRTDLQAATSAIAHLESKVTGEFDKINQLLKSRLRGADMGPTYGFSPERHSSPFPGQNDDFNNSEVNPDRPTTHTGAPDAHQTIPFLFPCLYYSPPTQRDGEDVAGTGTASVGLGQNLDEGERGGGLSPGKQTDSTDGVEFRAETGGEHRGDAHIGHDPINMENPSPSVNVASPDNADAANPPSRVDVDQVNVSSECRIDDPLSGVVNKILSEAGVDKDPLRPSTGSGTDVPQTSADVIPEKLGLDGVHDDRGEAAVGKKGEDVDEDDVTITKVQVGRGNTDAAGGQADGGRRFSRRTHTSTKRYTPPTPTVRKKEGNKKVPRQMDDNVPPLKRVKKVSVEPTLSFRSNAPSLGSVISIASLDDVFNCTVFVRYKAVDRVIGWIRKRRDSNPSSKFDFIPPTFFMDLIRSYPALEAMQDKAPSLFRCLSRIDFLHSILVKDRHRVGMIVDLAMWAIYVVDANQTCPPISVVKDVVNPISIMMPHMISRFCLTSRPRVLNYLPFPISRIDIPVLLEHPGYAAVVALILLEIAALGNPLIDLSLTEEEVRVAAENYVISTLDAFDRLDSSPFHQQPWEQQNDHVIIESDSNLLPLPQTLVFSLSFACSSRTGSWWDHAFRITIPPGEGGIVLRRF</sequence>
<feature type="region of interest" description="Disordered" evidence="3">
    <location>
        <begin position="495"/>
        <end position="534"/>
    </location>
</feature>
<dbReference type="GO" id="GO:0008234">
    <property type="term" value="F:cysteine-type peptidase activity"/>
    <property type="evidence" value="ECO:0007669"/>
    <property type="project" value="InterPro"/>
</dbReference>
<feature type="domain" description="Ubiquitin-like protease family profile" evidence="4">
    <location>
        <begin position="890"/>
        <end position="963"/>
    </location>
</feature>
<dbReference type="AlphaFoldDB" id="A0A8X7R6Q9"/>
<proteinExistence type="predicted"/>